<dbReference type="InterPro" id="IPR006179">
    <property type="entry name" value="5_nucleotidase/apyrase"/>
</dbReference>
<dbReference type="GO" id="GO:0030288">
    <property type="term" value="C:outer membrane-bounded periplasmic space"/>
    <property type="evidence" value="ECO:0007669"/>
    <property type="project" value="TreeGrafter"/>
</dbReference>
<keyword evidence="9 11" id="KW-0378">Hydrolase</keyword>
<dbReference type="SUPFAM" id="SSF55816">
    <property type="entry name" value="5'-nucleotidase (syn. UDP-sugar hydrolase), C-terminal domain"/>
    <property type="match status" value="1"/>
</dbReference>
<dbReference type="InterPro" id="IPR008334">
    <property type="entry name" value="5'-Nucleotdase_C"/>
</dbReference>
<evidence type="ECO:0000313" key="15">
    <source>
        <dbReference type="Proteomes" id="UP000279673"/>
    </source>
</evidence>
<accession>A0A421BN97</accession>
<dbReference type="InterPro" id="IPR029052">
    <property type="entry name" value="Metallo-depent_PP-like"/>
</dbReference>
<dbReference type="InterPro" id="IPR004843">
    <property type="entry name" value="Calcineurin-like_PHP"/>
</dbReference>
<keyword evidence="8 11" id="KW-0547">Nucleotide-binding</keyword>
<keyword evidence="6" id="KW-0479">Metal-binding</keyword>
<reference evidence="14 15" key="1">
    <citation type="submission" date="2018-10" db="EMBL/GenBank/DDBJ databases">
        <title>Rhodobacter sp . BO-81.</title>
        <authorList>
            <person name="Im W.T."/>
        </authorList>
    </citation>
    <scope>NUCLEOTIDE SEQUENCE [LARGE SCALE GENOMIC DNA]</scope>
    <source>
        <strain evidence="14 15">BO-81</strain>
    </source>
</reference>
<feature type="domain" description="5'-Nucleotidase C-terminal" evidence="13">
    <location>
        <begin position="407"/>
        <end position="555"/>
    </location>
</feature>
<dbReference type="Pfam" id="PF02872">
    <property type="entry name" value="5_nucleotid_C"/>
    <property type="match status" value="1"/>
</dbReference>
<keyword evidence="15" id="KW-1185">Reference proteome</keyword>
<evidence type="ECO:0000256" key="1">
    <source>
        <dbReference type="ARBA" id="ARBA00000527"/>
    </source>
</evidence>
<comment type="caution">
    <text evidence="14">The sequence shown here is derived from an EMBL/GenBank/DDBJ whole genome shotgun (WGS) entry which is preliminary data.</text>
</comment>
<dbReference type="PROSITE" id="PS00786">
    <property type="entry name" value="5_NUCLEOTIDASE_2"/>
    <property type="match status" value="1"/>
</dbReference>
<dbReference type="CDD" id="cd07410">
    <property type="entry name" value="MPP_CpdB_N"/>
    <property type="match status" value="1"/>
</dbReference>
<dbReference type="SUPFAM" id="SSF56300">
    <property type="entry name" value="Metallo-dependent phosphatases"/>
    <property type="match status" value="1"/>
</dbReference>
<comment type="cofactor">
    <cofactor evidence="3">
        <name>a divalent metal cation</name>
        <dbReference type="ChEBI" id="CHEBI:60240"/>
    </cofactor>
</comment>
<feature type="domain" description="Calcineurin-like phosphoesterase" evidence="12">
    <location>
        <begin position="20"/>
        <end position="264"/>
    </location>
</feature>
<evidence type="ECO:0000256" key="11">
    <source>
        <dbReference type="RuleBase" id="RU362119"/>
    </source>
</evidence>
<dbReference type="InterPro" id="IPR036907">
    <property type="entry name" value="5'-Nucleotdase_C_sf"/>
</dbReference>
<evidence type="ECO:0000256" key="3">
    <source>
        <dbReference type="ARBA" id="ARBA00001968"/>
    </source>
</evidence>
<dbReference type="InterPro" id="IPR041827">
    <property type="entry name" value="CpdB_N"/>
</dbReference>
<dbReference type="Gene3D" id="3.60.21.10">
    <property type="match status" value="1"/>
</dbReference>
<evidence type="ECO:0000256" key="6">
    <source>
        <dbReference type="ARBA" id="ARBA00022723"/>
    </source>
</evidence>
<evidence type="ECO:0000256" key="10">
    <source>
        <dbReference type="ARBA" id="ARBA00023268"/>
    </source>
</evidence>
<dbReference type="GO" id="GO:0046872">
    <property type="term" value="F:metal ion binding"/>
    <property type="evidence" value="ECO:0007669"/>
    <property type="project" value="UniProtKB-KW"/>
</dbReference>
<evidence type="ECO:0000313" key="14">
    <source>
        <dbReference type="EMBL" id="RLL64550.1"/>
    </source>
</evidence>
<evidence type="ECO:0000256" key="4">
    <source>
        <dbReference type="ARBA" id="ARBA00004196"/>
    </source>
</evidence>
<protein>
    <submittedName>
        <fullName evidence="14">Bifunctional 2',3'-cyclic-nucleotide 2'-phosphodiesterase/3'-nucleotidase</fullName>
    </submittedName>
</protein>
<keyword evidence="10" id="KW-0511">Multifunctional enzyme</keyword>
<evidence type="ECO:0000256" key="9">
    <source>
        <dbReference type="ARBA" id="ARBA00022801"/>
    </source>
</evidence>
<evidence type="ECO:0000256" key="8">
    <source>
        <dbReference type="ARBA" id="ARBA00022741"/>
    </source>
</evidence>
<dbReference type="PANTHER" id="PTHR11575">
    <property type="entry name" value="5'-NUCLEOTIDASE-RELATED"/>
    <property type="match status" value="1"/>
</dbReference>
<evidence type="ECO:0000259" key="13">
    <source>
        <dbReference type="Pfam" id="PF02872"/>
    </source>
</evidence>
<proteinExistence type="inferred from homology"/>
<evidence type="ECO:0000259" key="12">
    <source>
        <dbReference type="Pfam" id="PF00149"/>
    </source>
</evidence>
<dbReference type="Pfam" id="PF00149">
    <property type="entry name" value="Metallophos"/>
    <property type="match status" value="1"/>
</dbReference>
<comment type="catalytic activity">
    <reaction evidence="1">
        <text>a ribonucleoside 3'-phosphate + H2O = a ribonucleoside + phosphate</text>
        <dbReference type="Rhea" id="RHEA:10144"/>
        <dbReference type="ChEBI" id="CHEBI:13197"/>
        <dbReference type="ChEBI" id="CHEBI:15377"/>
        <dbReference type="ChEBI" id="CHEBI:18254"/>
        <dbReference type="ChEBI" id="CHEBI:43474"/>
        <dbReference type="EC" id="3.1.3.6"/>
    </reaction>
</comment>
<dbReference type="PANTHER" id="PTHR11575:SF6">
    <property type="entry name" value="2',3'-CYCLIC-NUCLEOTIDE 2'-PHOSPHODIESTERASE_3'-NUCLEOTIDASE"/>
    <property type="match status" value="1"/>
</dbReference>
<dbReference type="NCBIfam" id="NF006938">
    <property type="entry name" value="PRK09420.1"/>
    <property type="match status" value="1"/>
</dbReference>
<dbReference type="EMBL" id="RCHI01000009">
    <property type="protein sequence ID" value="RLL64550.1"/>
    <property type="molecule type" value="Genomic_DNA"/>
</dbReference>
<dbReference type="Gene3D" id="3.90.780.10">
    <property type="entry name" value="5'-Nucleotidase, C-terminal domain"/>
    <property type="match status" value="1"/>
</dbReference>
<dbReference type="GO" id="GO:0000166">
    <property type="term" value="F:nucleotide binding"/>
    <property type="evidence" value="ECO:0007669"/>
    <property type="project" value="UniProtKB-KW"/>
</dbReference>
<evidence type="ECO:0000256" key="7">
    <source>
        <dbReference type="ARBA" id="ARBA00022729"/>
    </source>
</evidence>
<gene>
    <name evidence="14" type="ORF">DYS74_11250</name>
</gene>
<dbReference type="GO" id="GO:0008663">
    <property type="term" value="F:2',3'-cyclic-nucleotide 2'-phosphodiesterase activity"/>
    <property type="evidence" value="ECO:0007669"/>
    <property type="project" value="UniProtKB-EC"/>
</dbReference>
<dbReference type="Proteomes" id="UP000279673">
    <property type="component" value="Unassembled WGS sequence"/>
</dbReference>
<evidence type="ECO:0000256" key="5">
    <source>
        <dbReference type="ARBA" id="ARBA00006654"/>
    </source>
</evidence>
<sequence length="639" mass="67036">MARTAEGTASDEAGADRVRLRVLATTDVHGHLRAHDYGQDLPEDDCGLTRIASLVATARAEVPNTLLLDNGDILQGTPLVDHWARRGLAAGEVHPVFEVMNALGYDAGTIGNHEFNFGLDYLARALAGAGFPLTCANAVRRAGATPLEDETLLPPWVILERDLTDAAGRVRRLKIGVIGFVPPQILMWDRLQLENRLTARGITEAARAHVPALRAAGADVVIALAHTGIEPHLPPDLPDRATEHAAVPLAAVPGIDALICGHSHLSFPGPDTAATAAVDPVRGLIHGKPAVMPGRWGSHLGVLDLVLAPTDAGGWRVETGRATLRPVRDARTGIPAPEAPALVARIAPAHEEVRRDLARPVGRLTRPIQSFFSMVAPDAGLDLVAAAQSAHVRARLAGRPEAALPVLAAVAPGKCGGRGGPGFFTDIPAGPLSRRHVLEMCLFPNTVTAVRVSGARLADWLERAACVFATIAPGRADQPLLDPAFPCYNFDVLVGLSYEIDLSQPARFAPDGSPASDSRRIRNLRHAGRPIDPAAEFVIATNSYRSSGAGGFPGAAEGVLDLGPATSSRVVLFDSLGQDPPPSPAADPVWRFAPIAGASALLETSPRAAGRLAEAGAAAARLEELGLTAAGFLQIRVHF</sequence>
<name>A0A421BN97_9RHOB</name>
<dbReference type="PROSITE" id="PS00785">
    <property type="entry name" value="5_NUCLEOTIDASE_1"/>
    <property type="match status" value="1"/>
</dbReference>
<dbReference type="PRINTS" id="PR01607">
    <property type="entry name" value="APYRASEFAMLY"/>
</dbReference>
<evidence type="ECO:0000256" key="2">
    <source>
        <dbReference type="ARBA" id="ARBA00001730"/>
    </source>
</evidence>
<dbReference type="GO" id="GO:0008254">
    <property type="term" value="F:3'-nucleotidase activity"/>
    <property type="evidence" value="ECO:0007669"/>
    <property type="project" value="UniProtKB-EC"/>
</dbReference>
<comment type="subcellular location">
    <subcellularLocation>
        <location evidence="4">Cell envelope</location>
    </subcellularLocation>
</comment>
<dbReference type="InterPro" id="IPR006146">
    <property type="entry name" value="5'-Nucleotdase_CS"/>
</dbReference>
<dbReference type="AlphaFoldDB" id="A0A421BN97"/>
<keyword evidence="7" id="KW-0732">Signal</keyword>
<comment type="catalytic activity">
    <reaction evidence="2">
        <text>a nucleoside 2',3'-cyclic phosphate + H2O = a nucleoside 3'-phosphate + H(+)</text>
        <dbReference type="Rhea" id="RHEA:19621"/>
        <dbReference type="ChEBI" id="CHEBI:15377"/>
        <dbReference type="ChEBI" id="CHEBI:15378"/>
        <dbReference type="ChEBI" id="CHEBI:66949"/>
        <dbReference type="ChEBI" id="CHEBI:66954"/>
        <dbReference type="EC" id="3.1.4.16"/>
    </reaction>
</comment>
<dbReference type="RefSeq" id="WP_121533794.1">
    <property type="nucleotide sequence ID" value="NZ_RCHI01000009.1"/>
</dbReference>
<comment type="similarity">
    <text evidence="5 11">Belongs to the 5'-nucleotidase family.</text>
</comment>
<dbReference type="GO" id="GO:0009166">
    <property type="term" value="P:nucleotide catabolic process"/>
    <property type="evidence" value="ECO:0007669"/>
    <property type="project" value="InterPro"/>
</dbReference>
<organism evidence="14 15">
    <name type="scientific">Paenirhodobacter hankyongi</name>
    <dbReference type="NCBI Taxonomy" id="2294033"/>
    <lineage>
        <taxon>Bacteria</taxon>
        <taxon>Pseudomonadati</taxon>
        <taxon>Pseudomonadota</taxon>
        <taxon>Alphaproteobacteria</taxon>
        <taxon>Rhodobacterales</taxon>
        <taxon>Rhodobacter group</taxon>
        <taxon>Paenirhodobacter</taxon>
    </lineage>
</organism>